<reference evidence="2" key="1">
    <citation type="journal article" date="2023" name="Mol. Phylogenet. Evol.">
        <title>Genome-scale phylogeny and comparative genomics of the fungal order Sordariales.</title>
        <authorList>
            <person name="Hensen N."/>
            <person name="Bonometti L."/>
            <person name="Westerberg I."/>
            <person name="Brannstrom I.O."/>
            <person name="Guillou S."/>
            <person name="Cros-Aarteil S."/>
            <person name="Calhoun S."/>
            <person name="Haridas S."/>
            <person name="Kuo A."/>
            <person name="Mondo S."/>
            <person name="Pangilinan J."/>
            <person name="Riley R."/>
            <person name="LaButti K."/>
            <person name="Andreopoulos B."/>
            <person name="Lipzen A."/>
            <person name="Chen C."/>
            <person name="Yan M."/>
            <person name="Daum C."/>
            <person name="Ng V."/>
            <person name="Clum A."/>
            <person name="Steindorff A."/>
            <person name="Ohm R.A."/>
            <person name="Martin F."/>
            <person name="Silar P."/>
            <person name="Natvig D.O."/>
            <person name="Lalanne C."/>
            <person name="Gautier V."/>
            <person name="Ament-Velasquez S.L."/>
            <person name="Kruys A."/>
            <person name="Hutchinson M.I."/>
            <person name="Powell A.J."/>
            <person name="Barry K."/>
            <person name="Miller A.N."/>
            <person name="Grigoriev I.V."/>
            <person name="Debuchy R."/>
            <person name="Gladieux P."/>
            <person name="Hiltunen Thoren M."/>
            <person name="Johannesson H."/>
        </authorList>
    </citation>
    <scope>NUCLEOTIDE SEQUENCE</scope>
    <source>
        <strain evidence="2">CBS 232.78</strain>
    </source>
</reference>
<protein>
    <submittedName>
        <fullName evidence="2">Uncharacterized protein</fullName>
    </submittedName>
</protein>
<dbReference type="PANTHER" id="PTHR28180:SF2">
    <property type="entry name" value="PEROXISOMAL PROTEIN 2"/>
    <property type="match status" value="1"/>
</dbReference>
<dbReference type="AlphaFoldDB" id="A0AAE0K643"/>
<dbReference type="Proteomes" id="UP001285441">
    <property type="component" value="Unassembled WGS sequence"/>
</dbReference>
<keyword evidence="3" id="KW-1185">Reference proteome</keyword>
<dbReference type="SUPFAM" id="SSF69118">
    <property type="entry name" value="AhpD-like"/>
    <property type="match status" value="1"/>
</dbReference>
<proteinExistence type="predicted"/>
<comment type="caution">
    <text evidence="2">The sequence shown here is derived from an EMBL/GenBank/DDBJ whole genome shotgun (WGS) entry which is preliminary data.</text>
</comment>
<name>A0AAE0K643_9PEZI</name>
<evidence type="ECO:0000313" key="2">
    <source>
        <dbReference type="EMBL" id="KAK3370141.1"/>
    </source>
</evidence>
<evidence type="ECO:0000256" key="1">
    <source>
        <dbReference type="SAM" id="MobiDB-lite"/>
    </source>
</evidence>
<dbReference type="Gene3D" id="1.20.1290.10">
    <property type="entry name" value="AhpD-like"/>
    <property type="match status" value="1"/>
</dbReference>
<dbReference type="InterPro" id="IPR052999">
    <property type="entry name" value="PTS1_Protein"/>
</dbReference>
<evidence type="ECO:0000313" key="3">
    <source>
        <dbReference type="Proteomes" id="UP001285441"/>
    </source>
</evidence>
<gene>
    <name evidence="2" type="ORF">B0H63DRAFT_308704</name>
</gene>
<dbReference type="InterPro" id="IPR029032">
    <property type="entry name" value="AhpD-like"/>
</dbReference>
<organism evidence="2 3">
    <name type="scientific">Podospora didyma</name>
    <dbReference type="NCBI Taxonomy" id="330526"/>
    <lineage>
        <taxon>Eukaryota</taxon>
        <taxon>Fungi</taxon>
        <taxon>Dikarya</taxon>
        <taxon>Ascomycota</taxon>
        <taxon>Pezizomycotina</taxon>
        <taxon>Sordariomycetes</taxon>
        <taxon>Sordariomycetidae</taxon>
        <taxon>Sordariales</taxon>
        <taxon>Podosporaceae</taxon>
        <taxon>Podospora</taxon>
    </lineage>
</organism>
<dbReference type="PANTHER" id="PTHR28180">
    <property type="entry name" value="CONSERVED MITOCHONDRIAL PROTEIN-RELATED"/>
    <property type="match status" value="1"/>
</dbReference>
<dbReference type="EMBL" id="JAULSW010000009">
    <property type="protein sequence ID" value="KAK3370141.1"/>
    <property type="molecule type" value="Genomic_DNA"/>
</dbReference>
<sequence>MGSLPAIATPAWLSSIRSHPHLPEHTWYLIAATTLCLLNRPNEAPKVFEYATSHDPNQKVAIPPLQEEMLNIACRMREALVKAAAVGGMPKTINALLELKKVTPPEMLDEPHASSPTGRSSELHETPATEIIQRGQQFFDNVYGKVSKRVMGQMDSCGTEDLGLAARLMYGYITSNTSILNAVETSFVMIAGLVPQDVRTG</sequence>
<accession>A0AAE0K643</accession>
<feature type="region of interest" description="Disordered" evidence="1">
    <location>
        <begin position="104"/>
        <end position="125"/>
    </location>
</feature>
<reference evidence="2" key="2">
    <citation type="submission" date="2023-06" db="EMBL/GenBank/DDBJ databases">
        <authorList>
            <consortium name="Lawrence Berkeley National Laboratory"/>
            <person name="Haridas S."/>
            <person name="Hensen N."/>
            <person name="Bonometti L."/>
            <person name="Westerberg I."/>
            <person name="Brannstrom I.O."/>
            <person name="Guillou S."/>
            <person name="Cros-Aarteil S."/>
            <person name="Calhoun S."/>
            <person name="Kuo A."/>
            <person name="Mondo S."/>
            <person name="Pangilinan J."/>
            <person name="Riley R."/>
            <person name="LaButti K."/>
            <person name="Andreopoulos B."/>
            <person name="Lipzen A."/>
            <person name="Chen C."/>
            <person name="Yanf M."/>
            <person name="Daum C."/>
            <person name="Ng V."/>
            <person name="Clum A."/>
            <person name="Steindorff A."/>
            <person name="Ohm R."/>
            <person name="Martin F."/>
            <person name="Silar P."/>
            <person name="Natvig D."/>
            <person name="Lalanne C."/>
            <person name="Gautier V."/>
            <person name="Ament-velasquez S.L."/>
            <person name="Kruys A."/>
            <person name="Hutchinson M.I."/>
            <person name="Powell A.J."/>
            <person name="Barry K."/>
            <person name="Miller A.N."/>
            <person name="Grigoriev I.V."/>
            <person name="Debuchy R."/>
            <person name="Gladieux P."/>
            <person name="Thoren M.H."/>
            <person name="Johannesson H."/>
        </authorList>
    </citation>
    <scope>NUCLEOTIDE SEQUENCE</scope>
    <source>
        <strain evidence="2">CBS 232.78</strain>
    </source>
</reference>